<dbReference type="PANTHER" id="PTHR42718">
    <property type="entry name" value="MAJOR FACILITATOR SUPERFAMILY MULTIDRUG TRANSPORTER MFSC"/>
    <property type="match status" value="1"/>
</dbReference>
<feature type="transmembrane region" description="Helical" evidence="7">
    <location>
        <begin position="76"/>
        <end position="96"/>
    </location>
</feature>
<evidence type="ECO:0000313" key="9">
    <source>
        <dbReference type="EMBL" id="GAA4162863.1"/>
    </source>
</evidence>
<dbReference type="InterPro" id="IPR011701">
    <property type="entry name" value="MFS"/>
</dbReference>
<reference evidence="9" key="2">
    <citation type="submission" date="2023-12" db="EMBL/GenBank/DDBJ databases">
        <authorList>
            <person name="Sun Q."/>
            <person name="Inoue M."/>
        </authorList>
    </citation>
    <scope>NUCLEOTIDE SEQUENCE</scope>
    <source>
        <strain evidence="9">JCM 17590</strain>
    </source>
</reference>
<keyword evidence="6 7" id="KW-0472">Membrane</keyword>
<feature type="transmembrane region" description="Helical" evidence="7">
    <location>
        <begin position="354"/>
        <end position="371"/>
    </location>
</feature>
<comment type="caution">
    <text evidence="9">The sequence shown here is derived from an EMBL/GenBank/DDBJ whole genome shotgun (WGS) entry which is preliminary data.</text>
</comment>
<protein>
    <submittedName>
        <fullName evidence="9">MFS transporter</fullName>
    </submittedName>
</protein>
<feature type="transmembrane region" description="Helical" evidence="7">
    <location>
        <begin position="47"/>
        <end position="69"/>
    </location>
</feature>
<dbReference type="Gene3D" id="1.20.1720.10">
    <property type="entry name" value="Multidrug resistance protein D"/>
    <property type="match status" value="1"/>
</dbReference>
<dbReference type="PRINTS" id="PR01036">
    <property type="entry name" value="TCRTETB"/>
</dbReference>
<dbReference type="RefSeq" id="WP_344791867.1">
    <property type="nucleotide sequence ID" value="NZ_BAABBV010000001.1"/>
</dbReference>
<evidence type="ECO:0000256" key="1">
    <source>
        <dbReference type="ARBA" id="ARBA00004651"/>
    </source>
</evidence>
<feature type="transmembrane region" description="Helical" evidence="7">
    <location>
        <begin position="401"/>
        <end position="421"/>
    </location>
</feature>
<keyword evidence="2" id="KW-0813">Transport</keyword>
<dbReference type="InterPro" id="IPR036259">
    <property type="entry name" value="MFS_trans_sf"/>
</dbReference>
<evidence type="ECO:0000313" key="10">
    <source>
        <dbReference type="Proteomes" id="UP001415169"/>
    </source>
</evidence>
<keyword evidence="5 7" id="KW-1133">Transmembrane helix</keyword>
<dbReference type="SUPFAM" id="SSF103473">
    <property type="entry name" value="MFS general substrate transporter"/>
    <property type="match status" value="1"/>
</dbReference>
<feature type="transmembrane region" description="Helical" evidence="7">
    <location>
        <begin position="297"/>
        <end position="314"/>
    </location>
</feature>
<evidence type="ECO:0000256" key="4">
    <source>
        <dbReference type="ARBA" id="ARBA00022692"/>
    </source>
</evidence>
<feature type="transmembrane region" description="Helical" evidence="7">
    <location>
        <begin position="163"/>
        <end position="186"/>
    </location>
</feature>
<keyword evidence="4 7" id="KW-0812">Transmembrane</keyword>
<keyword evidence="3" id="KW-1003">Cell membrane</keyword>
<feature type="transmembrane region" description="Helical" evidence="7">
    <location>
        <begin position="326"/>
        <end position="348"/>
    </location>
</feature>
<organism evidence="9 10">
    <name type="scientific">Gryllotalpicola daejeonensis</name>
    <dbReference type="NCBI Taxonomy" id="993087"/>
    <lineage>
        <taxon>Bacteria</taxon>
        <taxon>Bacillati</taxon>
        <taxon>Actinomycetota</taxon>
        <taxon>Actinomycetes</taxon>
        <taxon>Micrococcales</taxon>
        <taxon>Microbacteriaceae</taxon>
        <taxon>Gryllotalpicola</taxon>
    </lineage>
</organism>
<dbReference type="Pfam" id="PF07690">
    <property type="entry name" value="MFS_1"/>
    <property type="match status" value="2"/>
</dbReference>
<dbReference type="EMBL" id="BAABBV010000001">
    <property type="protein sequence ID" value="GAA4162863.1"/>
    <property type="molecule type" value="Genomic_DNA"/>
</dbReference>
<feature type="transmembrane region" description="Helical" evidence="7">
    <location>
        <begin position="273"/>
        <end position="291"/>
    </location>
</feature>
<proteinExistence type="predicted"/>
<dbReference type="Gene3D" id="1.20.1250.20">
    <property type="entry name" value="MFS general substrate transporter like domains"/>
    <property type="match status" value="1"/>
</dbReference>
<feature type="transmembrane region" description="Helical" evidence="7">
    <location>
        <begin position="225"/>
        <end position="244"/>
    </location>
</feature>
<feature type="transmembrane region" description="Helical" evidence="7">
    <location>
        <begin position="135"/>
        <end position="157"/>
    </location>
</feature>
<gene>
    <name evidence="9" type="ORF">GCM10022286_22420</name>
</gene>
<feature type="transmembrane region" description="Helical" evidence="7">
    <location>
        <begin position="102"/>
        <end position="123"/>
    </location>
</feature>
<keyword evidence="10" id="KW-1185">Reference proteome</keyword>
<dbReference type="PROSITE" id="PS50850">
    <property type="entry name" value="MFS"/>
    <property type="match status" value="1"/>
</dbReference>
<reference evidence="9" key="1">
    <citation type="journal article" date="2014" name="Int. J. Syst. Evol. Microbiol.">
        <title>Complete genome of a new Firmicutes species belonging to the dominant human colonic microbiota ('Ruminococcus bicirculans') reveals two chromosomes and a selective capacity to utilize plant glucans.</title>
        <authorList>
            <consortium name="NISC Comparative Sequencing Program"/>
            <person name="Wegmann U."/>
            <person name="Louis P."/>
            <person name="Goesmann A."/>
            <person name="Henrissat B."/>
            <person name="Duncan S.H."/>
            <person name="Flint H.J."/>
        </authorList>
    </citation>
    <scope>NUCLEOTIDE SEQUENCE</scope>
    <source>
        <strain evidence="9">JCM 17590</strain>
    </source>
</reference>
<evidence type="ECO:0000256" key="2">
    <source>
        <dbReference type="ARBA" id="ARBA00022448"/>
    </source>
</evidence>
<evidence type="ECO:0000259" key="8">
    <source>
        <dbReference type="PROSITE" id="PS50850"/>
    </source>
</evidence>
<evidence type="ECO:0000256" key="7">
    <source>
        <dbReference type="SAM" id="Phobius"/>
    </source>
</evidence>
<evidence type="ECO:0000256" key="3">
    <source>
        <dbReference type="ARBA" id="ARBA00022475"/>
    </source>
</evidence>
<feature type="transmembrane region" description="Helical" evidence="7">
    <location>
        <begin position="198"/>
        <end position="219"/>
    </location>
</feature>
<feature type="transmembrane region" description="Helical" evidence="7">
    <location>
        <begin position="433"/>
        <end position="454"/>
    </location>
</feature>
<name>A0ABP7ZLC2_9MICO</name>
<comment type="subcellular location">
    <subcellularLocation>
        <location evidence="1">Cell membrane</location>
        <topology evidence="1">Multi-pass membrane protein</topology>
    </subcellularLocation>
</comment>
<dbReference type="InterPro" id="IPR020846">
    <property type="entry name" value="MFS_dom"/>
</dbReference>
<evidence type="ECO:0000256" key="5">
    <source>
        <dbReference type="ARBA" id="ARBA00022989"/>
    </source>
</evidence>
<sequence length="467" mass="48708">MAPGASFNRGLALLVAITAFMEFLDGTVIQTAAPAIAREFGVRATDINVAMTAYLLALAVCIPATGWLADRFGTRRVYLTAIVAFGVASVLCAFSPDLFWLCVFRVLQGVGGAMMVPVGRLAVLRSIEPRDLLDAMAYLTWPALLAPVIAPVVGGVLADTVGWRWIFLINVPIGIATLIAAIVLVPKADELRPVPLDWSGLVLIAVALAGLVMAGELVGETQADWLAVAVALVVTVVSGCLFWWRVRRAKHPVLDFSALRIDTFRAGNAGGGVYRLMIGAVPFLVTLLFQAGFGWSAAQAGLIVIALFVGNIGIKPATTPLIKRFGFRTVIVGSNAIGAAILVALAFVDARTPVAVTVVLLVASGAFRSIGFSGYNTIQFVDVPAALTNGANTLASTMQQVAAGLGIAVAALLVRLGGSLAASVTGDGDWLGYRWAFIGAAALLLIPLFEAVALRREAGTQATARAS</sequence>
<evidence type="ECO:0000256" key="6">
    <source>
        <dbReference type="ARBA" id="ARBA00023136"/>
    </source>
</evidence>
<feature type="domain" description="Major facilitator superfamily (MFS) profile" evidence="8">
    <location>
        <begin position="11"/>
        <end position="459"/>
    </location>
</feature>
<dbReference type="Proteomes" id="UP001415169">
    <property type="component" value="Unassembled WGS sequence"/>
</dbReference>
<accession>A0ABP7ZLC2</accession>
<dbReference type="PANTHER" id="PTHR42718:SF46">
    <property type="entry name" value="BLR6921 PROTEIN"/>
    <property type="match status" value="1"/>
</dbReference>